<dbReference type="AlphaFoldDB" id="A0A5E6MBK5"/>
<feature type="domain" description="OmpA-like" evidence="3">
    <location>
        <begin position="182"/>
        <end position="261"/>
    </location>
</feature>
<dbReference type="PANTHER" id="PTHR30329">
    <property type="entry name" value="STATOR ELEMENT OF FLAGELLAR MOTOR COMPLEX"/>
    <property type="match status" value="1"/>
</dbReference>
<proteinExistence type="predicted"/>
<evidence type="ECO:0000256" key="2">
    <source>
        <dbReference type="SAM" id="Phobius"/>
    </source>
</evidence>
<dbReference type="SUPFAM" id="SSF103088">
    <property type="entry name" value="OmpA-like"/>
    <property type="match status" value="1"/>
</dbReference>
<evidence type="ECO:0000313" key="5">
    <source>
        <dbReference type="Proteomes" id="UP000334923"/>
    </source>
</evidence>
<accession>A0A5E6MBK5</accession>
<dbReference type="InterPro" id="IPR036737">
    <property type="entry name" value="OmpA-like_sf"/>
</dbReference>
<evidence type="ECO:0000313" key="4">
    <source>
        <dbReference type="EMBL" id="VVM05694.1"/>
    </source>
</evidence>
<reference evidence="4 5" key="1">
    <citation type="submission" date="2019-09" db="EMBL/GenBank/DDBJ databases">
        <authorList>
            <person name="Cremers G."/>
        </authorList>
    </citation>
    <scope>NUCLEOTIDE SEQUENCE [LARGE SCALE GENOMIC DNA]</scope>
    <source>
        <strain evidence="4">4A</strain>
    </source>
</reference>
<dbReference type="Proteomes" id="UP000334923">
    <property type="component" value="Unassembled WGS sequence"/>
</dbReference>
<dbReference type="EMBL" id="CABFVA020000026">
    <property type="protein sequence ID" value="VVM05694.1"/>
    <property type="molecule type" value="Genomic_DNA"/>
</dbReference>
<keyword evidence="2" id="KW-0472">Membrane</keyword>
<dbReference type="Gene3D" id="3.30.1330.60">
    <property type="entry name" value="OmpA-like domain"/>
    <property type="match status" value="1"/>
</dbReference>
<dbReference type="InterPro" id="IPR006665">
    <property type="entry name" value="OmpA-like"/>
</dbReference>
<feature type="transmembrane region" description="Helical" evidence="2">
    <location>
        <begin position="20"/>
        <end position="48"/>
    </location>
</feature>
<evidence type="ECO:0000256" key="1">
    <source>
        <dbReference type="SAM" id="MobiDB-lite"/>
    </source>
</evidence>
<keyword evidence="2" id="KW-0812">Transmembrane</keyword>
<feature type="region of interest" description="Disordered" evidence="1">
    <location>
        <begin position="280"/>
        <end position="304"/>
    </location>
</feature>
<dbReference type="PANTHER" id="PTHR30329:SF21">
    <property type="entry name" value="LIPOPROTEIN YIAD-RELATED"/>
    <property type="match status" value="1"/>
</dbReference>
<dbReference type="InterPro" id="IPR050330">
    <property type="entry name" value="Bact_OuterMem_StrucFunc"/>
</dbReference>
<protein>
    <recommendedName>
        <fullName evidence="3">OmpA-like domain-containing protein</fullName>
    </recommendedName>
</protein>
<feature type="region of interest" description="Disordered" evidence="1">
    <location>
        <begin position="103"/>
        <end position="124"/>
    </location>
</feature>
<keyword evidence="2" id="KW-1133">Transmembrane helix</keyword>
<dbReference type="Pfam" id="PF00691">
    <property type="entry name" value="OmpA"/>
    <property type="match status" value="1"/>
</dbReference>
<dbReference type="OrthoDB" id="186991at2"/>
<sequence length="304" mass="32595">MESQEPAVVPVDVQKVRPSVIPYGGIGGLLFWISVCVFLGISTIHFYGKFTVRDRDVRALQGDSELLRRENQKLHAVVDQLQTELSQTGSLLRLQQDLIGQSAATNGTGDSKREEPRSRTLSPSETLELRTLEERLDKAFAARTIAKEAAILRREDGIVIVLDDHTLFPGAGLKIGSSGLTLLHELAAGLKPLPPSVEVRITGFAEPSPTLAGARKTPLSNWEVSLLRASAVAKQLVEGEHLPAEKVIASCRGAQLPSAKTPGAAAGPSAHPLEIELIFNPDTRGDQREATRGGAGSSERQGGR</sequence>
<organism evidence="4 5">
    <name type="scientific">Methylacidimicrobium tartarophylax</name>
    <dbReference type="NCBI Taxonomy" id="1041768"/>
    <lineage>
        <taxon>Bacteria</taxon>
        <taxon>Pseudomonadati</taxon>
        <taxon>Verrucomicrobiota</taxon>
        <taxon>Methylacidimicrobium</taxon>
    </lineage>
</organism>
<name>A0A5E6MBK5_9BACT</name>
<keyword evidence="5" id="KW-1185">Reference proteome</keyword>
<gene>
    <name evidence="4" type="ORF">MAMT_00730</name>
</gene>
<evidence type="ECO:0000259" key="3">
    <source>
        <dbReference type="Pfam" id="PF00691"/>
    </source>
</evidence>
<dbReference type="RefSeq" id="WP_142659648.1">
    <property type="nucleotide sequence ID" value="NZ_CABFVA020000026.1"/>
</dbReference>